<reference evidence="2" key="2">
    <citation type="submission" date="2015-01" db="EMBL/GenBank/DDBJ databases">
        <title>Evolutionary Origins and Diversification of the Mycorrhizal Mutualists.</title>
        <authorList>
            <consortium name="DOE Joint Genome Institute"/>
            <consortium name="Mycorrhizal Genomics Consortium"/>
            <person name="Kohler A."/>
            <person name="Kuo A."/>
            <person name="Nagy L.G."/>
            <person name="Floudas D."/>
            <person name="Copeland A."/>
            <person name="Barry K.W."/>
            <person name="Cichocki N."/>
            <person name="Veneault-Fourrey C."/>
            <person name="LaButti K."/>
            <person name="Lindquist E.A."/>
            <person name="Lipzen A."/>
            <person name="Lundell T."/>
            <person name="Morin E."/>
            <person name="Murat C."/>
            <person name="Riley R."/>
            <person name="Ohm R."/>
            <person name="Sun H."/>
            <person name="Tunlid A."/>
            <person name="Henrissat B."/>
            <person name="Grigoriev I.V."/>
            <person name="Hibbett D.S."/>
            <person name="Martin F."/>
        </authorList>
    </citation>
    <scope>NUCLEOTIDE SEQUENCE [LARGE SCALE GENOMIC DNA]</scope>
    <source>
        <strain evidence="2">Marx 270</strain>
    </source>
</reference>
<proteinExistence type="predicted"/>
<name>A0A0C3JJZ9_PISTI</name>
<accession>A0A0C3JJZ9</accession>
<evidence type="ECO:0000313" key="2">
    <source>
        <dbReference type="Proteomes" id="UP000054217"/>
    </source>
</evidence>
<protein>
    <submittedName>
        <fullName evidence="1">Uncharacterized protein</fullName>
    </submittedName>
</protein>
<evidence type="ECO:0000313" key="1">
    <source>
        <dbReference type="EMBL" id="KIN97896.1"/>
    </source>
</evidence>
<reference evidence="1 2" key="1">
    <citation type="submission" date="2014-04" db="EMBL/GenBank/DDBJ databases">
        <authorList>
            <consortium name="DOE Joint Genome Institute"/>
            <person name="Kuo A."/>
            <person name="Kohler A."/>
            <person name="Costa M.D."/>
            <person name="Nagy L.G."/>
            <person name="Floudas D."/>
            <person name="Copeland A."/>
            <person name="Barry K.W."/>
            <person name="Cichocki N."/>
            <person name="Veneault-Fourrey C."/>
            <person name="LaButti K."/>
            <person name="Lindquist E.A."/>
            <person name="Lipzen A."/>
            <person name="Lundell T."/>
            <person name="Morin E."/>
            <person name="Murat C."/>
            <person name="Sun H."/>
            <person name="Tunlid A."/>
            <person name="Henrissat B."/>
            <person name="Grigoriev I.V."/>
            <person name="Hibbett D.S."/>
            <person name="Martin F."/>
            <person name="Nordberg H.P."/>
            <person name="Cantor M.N."/>
            <person name="Hua S.X."/>
        </authorList>
    </citation>
    <scope>NUCLEOTIDE SEQUENCE [LARGE SCALE GENOMIC DNA]</scope>
    <source>
        <strain evidence="1 2">Marx 270</strain>
    </source>
</reference>
<dbReference type="InParanoid" id="A0A0C3JJZ9"/>
<organism evidence="1 2">
    <name type="scientific">Pisolithus tinctorius Marx 270</name>
    <dbReference type="NCBI Taxonomy" id="870435"/>
    <lineage>
        <taxon>Eukaryota</taxon>
        <taxon>Fungi</taxon>
        <taxon>Dikarya</taxon>
        <taxon>Basidiomycota</taxon>
        <taxon>Agaricomycotina</taxon>
        <taxon>Agaricomycetes</taxon>
        <taxon>Agaricomycetidae</taxon>
        <taxon>Boletales</taxon>
        <taxon>Sclerodermatineae</taxon>
        <taxon>Pisolithaceae</taxon>
        <taxon>Pisolithus</taxon>
    </lineage>
</organism>
<dbReference type="AlphaFoldDB" id="A0A0C3JJZ9"/>
<dbReference type="Proteomes" id="UP000054217">
    <property type="component" value="Unassembled WGS sequence"/>
</dbReference>
<gene>
    <name evidence="1" type="ORF">M404DRAFT_867242</name>
</gene>
<keyword evidence="2" id="KW-1185">Reference proteome</keyword>
<dbReference type="HOGENOM" id="CLU_2776985_0_0_1"/>
<sequence>MAFESETVECLSSRCLHEPDHFPCSVSRRLGAMDINSISSQICCERSASQSYFWRATSVIACTTSVRRY</sequence>
<dbReference type="EMBL" id="KN832022">
    <property type="protein sequence ID" value="KIN97896.1"/>
    <property type="molecule type" value="Genomic_DNA"/>
</dbReference>